<dbReference type="EMBL" id="JH795856">
    <property type="protein sequence ID" value="EJU05501.1"/>
    <property type="molecule type" value="Genomic_DNA"/>
</dbReference>
<dbReference type="GeneID" id="63686799"/>
<evidence type="ECO:0000313" key="2">
    <source>
        <dbReference type="Proteomes" id="UP000030653"/>
    </source>
</evidence>
<dbReference type="RefSeq" id="XP_040632395.1">
    <property type="nucleotide sequence ID" value="XM_040771737.1"/>
</dbReference>
<evidence type="ECO:0000313" key="1">
    <source>
        <dbReference type="EMBL" id="EJU05501.1"/>
    </source>
</evidence>
<name>M5G5G8_DACPD</name>
<dbReference type="HOGENOM" id="CLU_1461260_0_0_1"/>
<gene>
    <name evidence="1" type="ORF">DACRYDRAFT_19963</name>
</gene>
<proteinExistence type="predicted"/>
<keyword evidence="2" id="KW-1185">Reference proteome</keyword>
<accession>M5G5G8</accession>
<dbReference type="AlphaFoldDB" id="M5G5G8"/>
<protein>
    <submittedName>
        <fullName evidence="1">Uncharacterized protein</fullName>
    </submittedName>
</protein>
<dbReference type="Proteomes" id="UP000030653">
    <property type="component" value="Unassembled WGS sequence"/>
</dbReference>
<sequence>MQCFILALSQSMPTQSAGFSAIPLLPIGALLPSCCSPCIHLLYPSPVQAQRSVVSLIIPECGPSIGTALELCARVLVCMRLQPHGAERTTLVLVLARCSKLRAEPRSRVHGVLGNMVGGMVVGRSVQHQASYKKTRLWTALDCALAMSHRNTSFWSCISRSCKAGSCSSGIGVHWDDGIIVERRN</sequence>
<reference evidence="1 2" key="1">
    <citation type="journal article" date="2012" name="Science">
        <title>The Paleozoic origin of enzymatic lignin decomposition reconstructed from 31 fungal genomes.</title>
        <authorList>
            <person name="Floudas D."/>
            <person name="Binder M."/>
            <person name="Riley R."/>
            <person name="Barry K."/>
            <person name="Blanchette R.A."/>
            <person name="Henrissat B."/>
            <person name="Martinez A.T."/>
            <person name="Otillar R."/>
            <person name="Spatafora J.W."/>
            <person name="Yadav J.S."/>
            <person name="Aerts A."/>
            <person name="Benoit I."/>
            <person name="Boyd A."/>
            <person name="Carlson A."/>
            <person name="Copeland A."/>
            <person name="Coutinho P.M."/>
            <person name="de Vries R.P."/>
            <person name="Ferreira P."/>
            <person name="Findley K."/>
            <person name="Foster B."/>
            <person name="Gaskell J."/>
            <person name="Glotzer D."/>
            <person name="Gorecki P."/>
            <person name="Heitman J."/>
            <person name="Hesse C."/>
            <person name="Hori C."/>
            <person name="Igarashi K."/>
            <person name="Jurgens J.A."/>
            <person name="Kallen N."/>
            <person name="Kersten P."/>
            <person name="Kohler A."/>
            <person name="Kuees U."/>
            <person name="Kumar T.K.A."/>
            <person name="Kuo A."/>
            <person name="LaButti K."/>
            <person name="Larrondo L.F."/>
            <person name="Lindquist E."/>
            <person name="Ling A."/>
            <person name="Lombard V."/>
            <person name="Lucas S."/>
            <person name="Lundell T."/>
            <person name="Martin R."/>
            <person name="McLaughlin D.J."/>
            <person name="Morgenstern I."/>
            <person name="Morin E."/>
            <person name="Murat C."/>
            <person name="Nagy L.G."/>
            <person name="Nolan M."/>
            <person name="Ohm R.A."/>
            <person name="Patyshakuliyeva A."/>
            <person name="Rokas A."/>
            <person name="Ruiz-Duenas F.J."/>
            <person name="Sabat G."/>
            <person name="Salamov A."/>
            <person name="Samejima M."/>
            <person name="Schmutz J."/>
            <person name="Slot J.C."/>
            <person name="St John F."/>
            <person name="Stenlid J."/>
            <person name="Sun H."/>
            <person name="Sun S."/>
            <person name="Syed K."/>
            <person name="Tsang A."/>
            <person name="Wiebenga A."/>
            <person name="Young D."/>
            <person name="Pisabarro A."/>
            <person name="Eastwood D.C."/>
            <person name="Martin F."/>
            <person name="Cullen D."/>
            <person name="Grigoriev I.V."/>
            <person name="Hibbett D.S."/>
        </authorList>
    </citation>
    <scope>NUCLEOTIDE SEQUENCE [LARGE SCALE GENOMIC DNA]</scope>
    <source>
        <strain evidence="1 2">DJM-731 SS1</strain>
    </source>
</reference>
<organism evidence="1 2">
    <name type="scientific">Dacryopinax primogenitus (strain DJM 731)</name>
    <name type="common">Brown rot fungus</name>
    <dbReference type="NCBI Taxonomy" id="1858805"/>
    <lineage>
        <taxon>Eukaryota</taxon>
        <taxon>Fungi</taxon>
        <taxon>Dikarya</taxon>
        <taxon>Basidiomycota</taxon>
        <taxon>Agaricomycotina</taxon>
        <taxon>Dacrymycetes</taxon>
        <taxon>Dacrymycetales</taxon>
        <taxon>Dacrymycetaceae</taxon>
        <taxon>Dacryopinax</taxon>
    </lineage>
</organism>